<accession>A0A1F5R4H0</accession>
<dbReference type="Gene3D" id="3.40.30.10">
    <property type="entry name" value="Glutaredoxin"/>
    <property type="match status" value="2"/>
</dbReference>
<name>A0A1F5R4H0_9BACT</name>
<evidence type="ECO:0000259" key="1">
    <source>
        <dbReference type="Pfam" id="PF13192"/>
    </source>
</evidence>
<dbReference type="InterPro" id="IPR012336">
    <property type="entry name" value="Thioredoxin-like_fold"/>
</dbReference>
<dbReference type="CDD" id="cd02973">
    <property type="entry name" value="TRX_GRX_like"/>
    <property type="match status" value="1"/>
</dbReference>
<protein>
    <submittedName>
        <fullName evidence="2">Glutaredoxin</fullName>
    </submittedName>
</protein>
<organism evidence="2 3">
    <name type="scientific">Candidatus Edwardsbacteria bacterium GWF2_54_11</name>
    <dbReference type="NCBI Taxonomy" id="1817851"/>
    <lineage>
        <taxon>Bacteria</taxon>
        <taxon>Candidatus Edwardsiibacteriota</taxon>
    </lineage>
</organism>
<dbReference type="PROSITE" id="PS51354">
    <property type="entry name" value="GLUTAREDOXIN_2"/>
    <property type="match status" value="1"/>
</dbReference>
<dbReference type="Pfam" id="PF13192">
    <property type="entry name" value="Thioredoxin_3"/>
    <property type="match status" value="1"/>
</dbReference>
<dbReference type="InterPro" id="IPR011903">
    <property type="entry name" value="TON_0319-like"/>
</dbReference>
<gene>
    <name evidence="2" type="ORF">A2024_08765</name>
</gene>
<proteinExistence type="predicted"/>
<dbReference type="PANTHER" id="PTHR37170">
    <property type="entry name" value="GLUTAREDOXIN-RELATED"/>
    <property type="match status" value="1"/>
</dbReference>
<dbReference type="Proteomes" id="UP000177230">
    <property type="component" value="Unassembled WGS sequence"/>
</dbReference>
<evidence type="ECO:0000313" key="2">
    <source>
        <dbReference type="EMBL" id="OGF09365.1"/>
    </source>
</evidence>
<dbReference type="SUPFAM" id="SSF52833">
    <property type="entry name" value="Thioredoxin-like"/>
    <property type="match status" value="2"/>
</dbReference>
<sequence>MGMLKEDDQNHLRHEFSEKLVDPVKILFFTQKLECLYCQPTEEILTEIAALSDKLSLERYDLLEDKSLADQYGIDKIPGIALIGGRDYGVRFFGVPSGFEFTSLIEDIIDVSRGTTGLTLDSREKLKKIAKPVRIQVFITPTCPYCPAAVRMAHQAAIESDMITAHMVESAEFPQLVQKYGVMGVPKVIINETIQFEGAQPEPVFINHILKAAE</sequence>
<dbReference type="EMBL" id="MFFM01000042">
    <property type="protein sequence ID" value="OGF09365.1"/>
    <property type="molecule type" value="Genomic_DNA"/>
</dbReference>
<feature type="domain" description="Thioredoxin-like fold" evidence="1">
    <location>
        <begin position="134"/>
        <end position="211"/>
    </location>
</feature>
<dbReference type="InterPro" id="IPR036249">
    <property type="entry name" value="Thioredoxin-like_sf"/>
</dbReference>
<dbReference type="AlphaFoldDB" id="A0A1F5R4H0"/>
<dbReference type="NCBIfam" id="TIGR02187">
    <property type="entry name" value="PDO_seleno_TRX"/>
    <property type="match status" value="1"/>
</dbReference>
<evidence type="ECO:0000313" key="3">
    <source>
        <dbReference type="Proteomes" id="UP000177230"/>
    </source>
</evidence>
<dbReference type="PANTHER" id="PTHR37170:SF1">
    <property type="entry name" value="GLUTAREDOXIN-LIKE PROTEIN"/>
    <property type="match status" value="1"/>
</dbReference>
<comment type="caution">
    <text evidence="2">The sequence shown here is derived from an EMBL/GenBank/DDBJ whole genome shotgun (WGS) entry which is preliminary data.</text>
</comment>
<reference evidence="2 3" key="1">
    <citation type="journal article" date="2016" name="Nat. Commun.">
        <title>Thousands of microbial genomes shed light on interconnected biogeochemical processes in an aquifer system.</title>
        <authorList>
            <person name="Anantharaman K."/>
            <person name="Brown C.T."/>
            <person name="Hug L.A."/>
            <person name="Sharon I."/>
            <person name="Castelle C.J."/>
            <person name="Probst A.J."/>
            <person name="Thomas B.C."/>
            <person name="Singh A."/>
            <person name="Wilkins M.J."/>
            <person name="Karaoz U."/>
            <person name="Brodie E.L."/>
            <person name="Williams K.H."/>
            <person name="Hubbard S.S."/>
            <person name="Banfield J.F."/>
        </authorList>
    </citation>
    <scope>NUCLEOTIDE SEQUENCE [LARGE SCALE GENOMIC DNA]</scope>
</reference>